<gene>
    <name evidence="3" type="ORF">GCM10025883_03230</name>
</gene>
<dbReference type="Gene3D" id="3.40.50.300">
    <property type="entry name" value="P-loop containing nucleotide triphosphate hydrolases"/>
    <property type="match status" value="1"/>
</dbReference>
<dbReference type="InterPro" id="IPR016300">
    <property type="entry name" value="ATPase_ArsA/GET3"/>
</dbReference>
<accession>A0ABQ6IM50</accession>
<dbReference type="PANTHER" id="PTHR10803:SF31">
    <property type="entry name" value="ATPASE RV3679-RELATED"/>
    <property type="match status" value="1"/>
</dbReference>
<name>A0ABQ6IM50_9MICO</name>
<evidence type="ECO:0000259" key="2">
    <source>
        <dbReference type="Pfam" id="PF02374"/>
    </source>
</evidence>
<comment type="caution">
    <text evidence="3">The sequence shown here is derived from an EMBL/GenBank/DDBJ whole genome shotgun (WGS) entry which is preliminary data.</text>
</comment>
<feature type="compositionally biased region" description="Basic and acidic residues" evidence="1">
    <location>
        <begin position="208"/>
        <end position="221"/>
    </location>
</feature>
<sequence>MSDSPHAADWPGARLHVVTGKGGTGKTTVASALALTLASLGHKVLLAEVEGRQGISQAFDVAPLADDERLVLRVSGGGEIWGLAVDAKAALLEYLSMFYKLGRAGGVLERMGAIDFATTIAPGVRDVLLIGKVYEAVRRRAERGRPTRAGTSPWVYDAVVLDAPHRPGRPLPQRQRRGGGAGEDGADPRPGRLDHPHAALGHVRRPHHDLARGHAGAGDDRRRRRPGAHPGPARRDHRQPGT</sequence>
<proteinExistence type="predicted"/>
<keyword evidence="4" id="KW-1185">Reference proteome</keyword>
<dbReference type="InterPro" id="IPR027417">
    <property type="entry name" value="P-loop_NTPase"/>
</dbReference>
<feature type="domain" description="ArsA/GET3 Anion-transporting ATPase-like" evidence="2">
    <location>
        <begin position="16"/>
        <end position="162"/>
    </location>
</feature>
<dbReference type="Pfam" id="PF02374">
    <property type="entry name" value="ArsA_ATPase"/>
    <property type="match status" value="1"/>
</dbReference>
<reference evidence="4" key="1">
    <citation type="journal article" date="2019" name="Int. J. Syst. Evol. Microbiol.">
        <title>The Global Catalogue of Microorganisms (GCM) 10K type strain sequencing project: providing services to taxonomists for standard genome sequencing and annotation.</title>
        <authorList>
            <consortium name="The Broad Institute Genomics Platform"/>
            <consortium name="The Broad Institute Genome Sequencing Center for Infectious Disease"/>
            <person name="Wu L."/>
            <person name="Ma J."/>
        </authorList>
    </citation>
    <scope>NUCLEOTIDE SEQUENCE [LARGE SCALE GENOMIC DNA]</scope>
    <source>
        <strain evidence="4">NBRC 113072</strain>
    </source>
</reference>
<evidence type="ECO:0000313" key="4">
    <source>
        <dbReference type="Proteomes" id="UP001157126"/>
    </source>
</evidence>
<evidence type="ECO:0000256" key="1">
    <source>
        <dbReference type="SAM" id="MobiDB-lite"/>
    </source>
</evidence>
<organism evidence="3 4">
    <name type="scientific">Mobilicoccus caccae</name>
    <dbReference type="NCBI Taxonomy" id="1859295"/>
    <lineage>
        <taxon>Bacteria</taxon>
        <taxon>Bacillati</taxon>
        <taxon>Actinomycetota</taxon>
        <taxon>Actinomycetes</taxon>
        <taxon>Micrococcales</taxon>
        <taxon>Dermatophilaceae</taxon>
        <taxon>Mobilicoccus</taxon>
    </lineage>
</organism>
<evidence type="ECO:0000313" key="3">
    <source>
        <dbReference type="EMBL" id="GMA38278.1"/>
    </source>
</evidence>
<feature type="region of interest" description="Disordered" evidence="1">
    <location>
        <begin position="163"/>
        <end position="242"/>
    </location>
</feature>
<dbReference type="InterPro" id="IPR025723">
    <property type="entry name" value="ArsA/GET3_ATPase-like"/>
</dbReference>
<dbReference type="EMBL" id="BSUO01000001">
    <property type="protein sequence ID" value="GMA38278.1"/>
    <property type="molecule type" value="Genomic_DNA"/>
</dbReference>
<dbReference type="Proteomes" id="UP001157126">
    <property type="component" value="Unassembled WGS sequence"/>
</dbReference>
<dbReference type="RefSeq" id="WP_348536043.1">
    <property type="nucleotide sequence ID" value="NZ_BSUO01000001.1"/>
</dbReference>
<feature type="compositionally biased region" description="Basic and acidic residues" evidence="1">
    <location>
        <begin position="186"/>
        <end position="197"/>
    </location>
</feature>
<dbReference type="PANTHER" id="PTHR10803">
    <property type="entry name" value="ARSENICAL PUMP-DRIVING ATPASE ARSENITE-TRANSLOCATING ATPASE"/>
    <property type="match status" value="1"/>
</dbReference>
<dbReference type="SUPFAM" id="SSF52540">
    <property type="entry name" value="P-loop containing nucleoside triphosphate hydrolases"/>
    <property type="match status" value="1"/>
</dbReference>
<protein>
    <recommendedName>
        <fullName evidence="2">ArsA/GET3 Anion-transporting ATPase-like domain-containing protein</fullName>
    </recommendedName>
</protein>